<dbReference type="OrthoDB" id="6415285at2759"/>
<evidence type="ECO:0000256" key="1">
    <source>
        <dbReference type="SAM" id="MobiDB-lite"/>
    </source>
</evidence>
<dbReference type="AlphaFoldDB" id="A0A4Y2LF31"/>
<feature type="compositionally biased region" description="Polar residues" evidence="1">
    <location>
        <begin position="117"/>
        <end position="127"/>
    </location>
</feature>
<reference evidence="2 3" key="1">
    <citation type="journal article" date="2019" name="Sci. Rep.">
        <title>Orb-weaving spider Araneus ventricosus genome elucidates the spidroin gene catalogue.</title>
        <authorList>
            <person name="Kono N."/>
            <person name="Nakamura H."/>
            <person name="Ohtoshi R."/>
            <person name="Moran D.A.P."/>
            <person name="Shinohara A."/>
            <person name="Yoshida Y."/>
            <person name="Fujiwara M."/>
            <person name="Mori M."/>
            <person name="Tomita M."/>
            <person name="Arakawa K."/>
        </authorList>
    </citation>
    <scope>NUCLEOTIDE SEQUENCE [LARGE SCALE GENOMIC DNA]</scope>
</reference>
<dbReference type="Proteomes" id="UP000499080">
    <property type="component" value="Unassembled WGS sequence"/>
</dbReference>
<proteinExistence type="predicted"/>
<name>A0A4Y2LF31_ARAVE</name>
<feature type="region of interest" description="Disordered" evidence="1">
    <location>
        <begin position="93"/>
        <end position="127"/>
    </location>
</feature>
<keyword evidence="3" id="KW-1185">Reference proteome</keyword>
<gene>
    <name evidence="2" type="ORF">AVEN_159160_1</name>
</gene>
<protein>
    <submittedName>
        <fullName evidence="2">Uncharacterized protein</fullName>
    </submittedName>
</protein>
<sequence>MIHSNVSHRWYTPPDGTIKCEPPMIHSNVSHRWYTPPDGAFKCEPLVAHAARWCRSERFKHPFLQFFTSLLLNVVVFQTNFVEIYISGELVKSPERTGNGSPGRGLLTKSEGPISNAPGTGNKTVDA</sequence>
<comment type="caution">
    <text evidence="2">The sequence shown here is derived from an EMBL/GenBank/DDBJ whole genome shotgun (WGS) entry which is preliminary data.</text>
</comment>
<evidence type="ECO:0000313" key="2">
    <source>
        <dbReference type="EMBL" id="GBN13298.1"/>
    </source>
</evidence>
<evidence type="ECO:0000313" key="3">
    <source>
        <dbReference type="Proteomes" id="UP000499080"/>
    </source>
</evidence>
<dbReference type="EMBL" id="BGPR01005768">
    <property type="protein sequence ID" value="GBN13298.1"/>
    <property type="molecule type" value="Genomic_DNA"/>
</dbReference>
<accession>A0A4Y2LF31</accession>
<organism evidence="2 3">
    <name type="scientific">Araneus ventricosus</name>
    <name type="common">Orbweaver spider</name>
    <name type="synonym">Epeira ventricosa</name>
    <dbReference type="NCBI Taxonomy" id="182803"/>
    <lineage>
        <taxon>Eukaryota</taxon>
        <taxon>Metazoa</taxon>
        <taxon>Ecdysozoa</taxon>
        <taxon>Arthropoda</taxon>
        <taxon>Chelicerata</taxon>
        <taxon>Arachnida</taxon>
        <taxon>Araneae</taxon>
        <taxon>Araneomorphae</taxon>
        <taxon>Entelegynae</taxon>
        <taxon>Araneoidea</taxon>
        <taxon>Araneidae</taxon>
        <taxon>Araneus</taxon>
    </lineage>
</organism>